<accession>A0ABW7K6H7</accession>
<dbReference type="EMBL" id="JBIMSN010000084">
    <property type="protein sequence ID" value="MFH5230632.1"/>
    <property type="molecule type" value="Genomic_DNA"/>
</dbReference>
<gene>
    <name evidence="1" type="ORF">ACHIRB_18965</name>
</gene>
<keyword evidence="2" id="KW-1185">Reference proteome</keyword>
<dbReference type="RefSeq" id="WP_395125547.1">
    <property type="nucleotide sequence ID" value="NZ_JBIMSN010000084.1"/>
</dbReference>
<evidence type="ECO:0000313" key="2">
    <source>
        <dbReference type="Proteomes" id="UP001609219"/>
    </source>
</evidence>
<sequence length="93" mass="9035">MGTSVRGGGTMVFGGGGGGATVRLAADVVDAPAVVDAGAVELDVVSSLDELSEHADNTSAPPVKTAATIALFFTGSTSQRLQASNPTAASIST</sequence>
<protein>
    <submittedName>
        <fullName evidence="1">Uncharacterized protein</fullName>
    </submittedName>
</protein>
<dbReference type="Proteomes" id="UP001609219">
    <property type="component" value="Unassembled WGS sequence"/>
</dbReference>
<comment type="caution">
    <text evidence="1">The sequence shown here is derived from an EMBL/GenBank/DDBJ whole genome shotgun (WGS) entry which is preliminary data.</text>
</comment>
<name>A0ABW7K6H7_9NOCA</name>
<evidence type="ECO:0000313" key="1">
    <source>
        <dbReference type="EMBL" id="MFH5230632.1"/>
    </source>
</evidence>
<reference evidence="1 2" key="1">
    <citation type="submission" date="2024-10" db="EMBL/GenBank/DDBJ databases">
        <authorList>
            <person name="Riesco R."/>
        </authorList>
    </citation>
    <scope>NUCLEOTIDE SEQUENCE [LARGE SCALE GENOMIC DNA]</scope>
    <source>
        <strain evidence="1 2">NCIMB 15450</strain>
    </source>
</reference>
<proteinExistence type="predicted"/>
<organism evidence="1 2">
    <name type="scientific">Antrihabitans spumae</name>
    <dbReference type="NCBI Taxonomy" id="3373370"/>
    <lineage>
        <taxon>Bacteria</taxon>
        <taxon>Bacillati</taxon>
        <taxon>Actinomycetota</taxon>
        <taxon>Actinomycetes</taxon>
        <taxon>Mycobacteriales</taxon>
        <taxon>Nocardiaceae</taxon>
        <taxon>Antrihabitans</taxon>
    </lineage>
</organism>